<evidence type="ECO:0000313" key="1">
    <source>
        <dbReference type="EMBL" id="GIP53295.1"/>
    </source>
</evidence>
<sequence>MNNEAFSETFLKITLYRMCDLYFEKMKVTLNSSTLSPCRTYGVSFRSNHR</sequence>
<name>A0ABQ4MBD4_9BACL</name>
<accession>A0ABQ4MBD4</accession>
<proteinExistence type="predicted"/>
<evidence type="ECO:0000313" key="2">
    <source>
        <dbReference type="Proteomes" id="UP000679992"/>
    </source>
</evidence>
<dbReference type="Proteomes" id="UP000679992">
    <property type="component" value="Unassembled WGS sequence"/>
</dbReference>
<protein>
    <submittedName>
        <fullName evidence="1">Uncharacterized protein</fullName>
    </submittedName>
</protein>
<dbReference type="EMBL" id="BOSL01000006">
    <property type="protein sequence ID" value="GIP53295.1"/>
    <property type="molecule type" value="Genomic_DNA"/>
</dbReference>
<keyword evidence="2" id="KW-1185">Reference proteome</keyword>
<gene>
    <name evidence="1" type="ORF">J42TS3_23300</name>
</gene>
<organism evidence="1 2">
    <name type="scientific">Paenibacillus vini</name>
    <dbReference type="NCBI Taxonomy" id="1476024"/>
    <lineage>
        <taxon>Bacteria</taxon>
        <taxon>Bacillati</taxon>
        <taxon>Bacillota</taxon>
        <taxon>Bacilli</taxon>
        <taxon>Bacillales</taxon>
        <taxon>Paenibacillaceae</taxon>
        <taxon>Paenibacillus</taxon>
    </lineage>
</organism>
<comment type="caution">
    <text evidence="1">The sequence shown here is derived from an EMBL/GenBank/DDBJ whole genome shotgun (WGS) entry which is preliminary data.</text>
</comment>
<reference evidence="1 2" key="1">
    <citation type="submission" date="2021-03" db="EMBL/GenBank/DDBJ databases">
        <title>Antimicrobial resistance genes in bacteria isolated from Japanese honey, and their potential for conferring macrolide and lincosamide resistance in the American foulbrood pathogen Paenibacillus larvae.</title>
        <authorList>
            <person name="Okamoto M."/>
            <person name="Kumagai M."/>
            <person name="Kanamori H."/>
            <person name="Takamatsu D."/>
        </authorList>
    </citation>
    <scope>NUCLEOTIDE SEQUENCE [LARGE SCALE GENOMIC DNA]</scope>
    <source>
        <strain evidence="1 2">J42TS3</strain>
    </source>
</reference>